<organism evidence="2 3">
    <name type="scientific">Pseudomonas fluorescens</name>
    <dbReference type="NCBI Taxonomy" id="294"/>
    <lineage>
        <taxon>Bacteria</taxon>
        <taxon>Pseudomonadati</taxon>
        <taxon>Pseudomonadota</taxon>
        <taxon>Gammaproteobacteria</taxon>
        <taxon>Pseudomonadales</taxon>
        <taxon>Pseudomonadaceae</taxon>
        <taxon>Pseudomonas</taxon>
    </lineage>
</organism>
<evidence type="ECO:0000313" key="3">
    <source>
        <dbReference type="Proteomes" id="UP000326437"/>
    </source>
</evidence>
<feature type="region of interest" description="Disordered" evidence="1">
    <location>
        <begin position="1"/>
        <end position="26"/>
    </location>
</feature>
<accession>A0A5E6ZGL5</accession>
<sequence>MARYTGEPNCAAALPPPAQLTATGNSDRPIEVMTVPVTRGGKKRTTLDINGAMIIPKKPAAMVAPKIPVKPIPGIPAIATMLPTAAKLAPIMTGMRIPMGPIPIDCTMVATPATSRSALIRNAISSRLRPAACPMISGTATAPPYISSTCCKPTRISCSMGSRASGGGAVTAGMRGSVKSDMQHLGHFYCCELVVCSCGRSGAATAKAVRQLVRAPALIQAPTRSRSCCVICVMLPSGMIGVTTA</sequence>
<evidence type="ECO:0000256" key="1">
    <source>
        <dbReference type="SAM" id="MobiDB-lite"/>
    </source>
</evidence>
<dbReference type="EMBL" id="CABVHO010000095">
    <property type="protein sequence ID" value="VVN63914.1"/>
    <property type="molecule type" value="Genomic_DNA"/>
</dbReference>
<dbReference type="AlphaFoldDB" id="A0A5E6ZGL5"/>
<gene>
    <name evidence="2" type="ORF">PS685_04480</name>
</gene>
<proteinExistence type="predicted"/>
<dbReference type="Proteomes" id="UP000326437">
    <property type="component" value="Unassembled WGS sequence"/>
</dbReference>
<reference evidence="2 3" key="1">
    <citation type="submission" date="2019-09" db="EMBL/GenBank/DDBJ databases">
        <authorList>
            <person name="Chandra G."/>
            <person name="Truman W A."/>
        </authorList>
    </citation>
    <scope>NUCLEOTIDE SEQUENCE [LARGE SCALE GENOMIC DNA]</scope>
    <source>
        <strain evidence="2">PS685</strain>
    </source>
</reference>
<evidence type="ECO:0000313" key="2">
    <source>
        <dbReference type="EMBL" id="VVN63914.1"/>
    </source>
</evidence>
<name>A0A5E6ZGL5_PSEFL</name>
<protein>
    <submittedName>
        <fullName evidence="2">Uncharacterized protein</fullName>
    </submittedName>
</protein>